<feature type="binding site" evidence="6">
    <location>
        <position position="144"/>
    </location>
    <ligand>
        <name>FMN</name>
        <dbReference type="ChEBI" id="CHEBI:58210"/>
    </ligand>
</feature>
<evidence type="ECO:0000256" key="6">
    <source>
        <dbReference type="PIRSR" id="PIRSR000337-1"/>
    </source>
</evidence>
<dbReference type="InterPro" id="IPR051260">
    <property type="entry name" value="Diverse_substr_monoxygenases"/>
</dbReference>
<dbReference type="AlphaFoldDB" id="A0A556AV82"/>
<comment type="caution">
    <text evidence="8">The sequence shown here is derived from an EMBL/GenBank/DDBJ whole genome shotgun (WGS) entry which is preliminary data.</text>
</comment>
<organism evidence="8 9">
    <name type="scientific">Verticiella sediminum</name>
    <dbReference type="NCBI Taxonomy" id="1247510"/>
    <lineage>
        <taxon>Bacteria</taxon>
        <taxon>Pseudomonadati</taxon>
        <taxon>Pseudomonadota</taxon>
        <taxon>Betaproteobacteria</taxon>
        <taxon>Burkholderiales</taxon>
        <taxon>Alcaligenaceae</taxon>
        <taxon>Verticiella</taxon>
    </lineage>
</organism>
<comment type="similarity">
    <text evidence="5">Belongs to the NtaA/SnaA/DszA monooxygenase family.</text>
</comment>
<dbReference type="InterPro" id="IPR016215">
    <property type="entry name" value="NTA_MOA"/>
</dbReference>
<dbReference type="NCBIfam" id="TIGR03860">
    <property type="entry name" value="FMN_nitrolo"/>
    <property type="match status" value="1"/>
</dbReference>
<dbReference type="PANTHER" id="PTHR30011">
    <property type="entry name" value="ALKANESULFONATE MONOOXYGENASE-RELATED"/>
    <property type="match status" value="1"/>
</dbReference>
<keyword evidence="2 6" id="KW-0288">FMN</keyword>
<proteinExistence type="inferred from homology"/>
<dbReference type="GO" id="GO:0016705">
    <property type="term" value="F:oxidoreductase activity, acting on paired donors, with incorporation or reduction of molecular oxygen"/>
    <property type="evidence" value="ECO:0007669"/>
    <property type="project" value="InterPro"/>
</dbReference>
<feature type="domain" description="Luciferase-like" evidence="7">
    <location>
        <begin position="29"/>
        <end position="379"/>
    </location>
</feature>
<evidence type="ECO:0000313" key="8">
    <source>
        <dbReference type="EMBL" id="TSH96810.1"/>
    </source>
</evidence>
<evidence type="ECO:0000313" key="9">
    <source>
        <dbReference type="Proteomes" id="UP000318405"/>
    </source>
</evidence>
<keyword evidence="3" id="KW-0560">Oxidoreductase</keyword>
<evidence type="ECO:0000256" key="4">
    <source>
        <dbReference type="ARBA" id="ARBA00023033"/>
    </source>
</evidence>
<dbReference type="InterPro" id="IPR011251">
    <property type="entry name" value="Luciferase-like_dom"/>
</dbReference>
<dbReference type="OrthoDB" id="4505903at2"/>
<dbReference type="PANTHER" id="PTHR30011:SF16">
    <property type="entry name" value="C2H2 FINGER DOMAIN TRANSCRIPTION FACTOR (EUROFUNG)-RELATED"/>
    <property type="match status" value="1"/>
</dbReference>
<accession>A0A556AV82</accession>
<feature type="binding site" evidence="6">
    <location>
        <position position="148"/>
    </location>
    <ligand>
        <name>FMN</name>
        <dbReference type="ChEBI" id="CHEBI:58210"/>
    </ligand>
</feature>
<feature type="binding site" evidence="6">
    <location>
        <position position="219"/>
    </location>
    <ligand>
        <name>FMN</name>
        <dbReference type="ChEBI" id="CHEBI:58210"/>
    </ligand>
</feature>
<dbReference type="PIRSF" id="PIRSF000337">
    <property type="entry name" value="NTA_MOA"/>
    <property type="match status" value="1"/>
</dbReference>
<protein>
    <submittedName>
        <fullName evidence="8">LLM class flavin-dependent oxidoreductase</fullName>
    </submittedName>
</protein>
<dbReference type="RefSeq" id="WP_143947671.1">
    <property type="nucleotide sequence ID" value="NZ_BAABMB010000002.1"/>
</dbReference>
<evidence type="ECO:0000256" key="1">
    <source>
        <dbReference type="ARBA" id="ARBA00022630"/>
    </source>
</evidence>
<dbReference type="Gene3D" id="3.20.20.30">
    <property type="entry name" value="Luciferase-like domain"/>
    <property type="match status" value="1"/>
</dbReference>
<feature type="binding site" evidence="6">
    <location>
        <position position="94"/>
    </location>
    <ligand>
        <name>FMN</name>
        <dbReference type="ChEBI" id="CHEBI:58210"/>
    </ligand>
</feature>
<keyword evidence="4" id="KW-0503">Monooxygenase</keyword>
<dbReference type="EMBL" id="VLTJ01000013">
    <property type="protein sequence ID" value="TSH96810.1"/>
    <property type="molecule type" value="Genomic_DNA"/>
</dbReference>
<evidence type="ECO:0000256" key="2">
    <source>
        <dbReference type="ARBA" id="ARBA00022643"/>
    </source>
</evidence>
<sequence length="446" mass="48295">MSEQRQMHLGVLLLAAGNVVSGWRLPEAQAGSQNFPLVQDVARTAERGKLDFVFFADAVNTFPGMHPSMVLRLEPLTLLGALTQCTSHIGLAATASTTYTEPYNLARMLASLDHLSGGRVAWNVVSGAFAEAAANFGTAKHPPHEERYAIAEEFVQVAKGLWDSWEEDALVMDKASGKYVDADKVHVLGHEGKFFQVKGPLNITRPPQGYPVLLQAGASDTGCHFAASVADVVFTVQQSKDAAIAFARRLYDLARGYGRDPSHLKVMPGICPIVGSTEAEAKAKLAELGALVDPVYAMKVLSERMGHDMSVFPLDGPVPTLPPSSIMQGHAITLAETAARQNMTVRELRDFVGMSMGHKLVCGSPEQVADELEEWFRDGAGDGFNLLPPYFPGGLENFVDHVVPVLQRRGLFRTEYTGRTLREHLGIPRPEHPAARKAGNALPEPA</sequence>
<evidence type="ECO:0000256" key="3">
    <source>
        <dbReference type="ARBA" id="ARBA00023002"/>
    </source>
</evidence>
<feature type="binding site" evidence="6">
    <location>
        <position position="57"/>
    </location>
    <ligand>
        <name>FMN</name>
        <dbReference type="ChEBI" id="CHEBI:58210"/>
    </ligand>
</feature>
<name>A0A556AV82_9BURK</name>
<keyword evidence="9" id="KW-1185">Reference proteome</keyword>
<dbReference type="Pfam" id="PF00296">
    <property type="entry name" value="Bac_luciferase"/>
    <property type="match status" value="1"/>
</dbReference>
<dbReference type="Proteomes" id="UP000318405">
    <property type="component" value="Unassembled WGS sequence"/>
</dbReference>
<evidence type="ECO:0000256" key="5">
    <source>
        <dbReference type="ARBA" id="ARBA00033748"/>
    </source>
</evidence>
<evidence type="ECO:0000259" key="7">
    <source>
        <dbReference type="Pfam" id="PF00296"/>
    </source>
</evidence>
<keyword evidence="1 6" id="KW-0285">Flavoprotein</keyword>
<dbReference type="SUPFAM" id="SSF51679">
    <property type="entry name" value="Bacterial luciferase-like"/>
    <property type="match status" value="1"/>
</dbReference>
<reference evidence="8 9" key="1">
    <citation type="submission" date="2019-07" db="EMBL/GenBank/DDBJ databases">
        <title>Qingshengfaniella alkalisoli gen. nov., sp. nov., isolated from saline soil.</title>
        <authorList>
            <person name="Xu L."/>
            <person name="Huang X.-X."/>
            <person name="Sun J.-Q."/>
        </authorList>
    </citation>
    <scope>NUCLEOTIDE SEQUENCE [LARGE SCALE GENOMIC DNA]</scope>
    <source>
        <strain evidence="8 9">DSM 27279</strain>
    </source>
</reference>
<dbReference type="InterPro" id="IPR036661">
    <property type="entry name" value="Luciferase-like_sf"/>
</dbReference>
<dbReference type="CDD" id="cd01095">
    <property type="entry name" value="Nitrilotriacetate_monoxgenase"/>
    <property type="match status" value="1"/>
</dbReference>
<gene>
    <name evidence="8" type="ORF">FOZ76_08265</name>
</gene>
<dbReference type="GO" id="GO:0004497">
    <property type="term" value="F:monooxygenase activity"/>
    <property type="evidence" value="ECO:0007669"/>
    <property type="project" value="UniProtKB-KW"/>
</dbReference>